<dbReference type="PROSITE" id="PS50943">
    <property type="entry name" value="HTH_CROC1"/>
    <property type="match status" value="1"/>
</dbReference>
<dbReference type="Proteomes" id="UP001264156">
    <property type="component" value="Unassembled WGS sequence"/>
</dbReference>
<dbReference type="SUPFAM" id="SSF47413">
    <property type="entry name" value="lambda repressor-like DNA-binding domains"/>
    <property type="match status" value="1"/>
</dbReference>
<dbReference type="InterPro" id="IPR001387">
    <property type="entry name" value="Cro/C1-type_HTH"/>
</dbReference>
<protein>
    <submittedName>
        <fullName evidence="2">YdaS family helix-turn-helix protein</fullName>
    </submittedName>
</protein>
<evidence type="ECO:0000259" key="1">
    <source>
        <dbReference type="PROSITE" id="PS50943"/>
    </source>
</evidence>
<reference evidence="3" key="1">
    <citation type="submission" date="2023-07" db="EMBL/GenBank/DDBJ databases">
        <title>Glyphosate-induced phosphonatase operons in soil bacteria of genus Achromobacter.</title>
        <authorList>
            <person name="Epiktetov D.O."/>
            <person name="Sviridov A.V."/>
            <person name="Tarlachkov S.V."/>
            <person name="Shushkova T.V."/>
            <person name="Toropygin I.Y."/>
            <person name="Leontievsky A."/>
        </authorList>
    </citation>
    <scope>NUCLEOTIDE SEQUENCE [LARGE SCALE GENOMIC DNA]</scope>
    <source>
        <strain evidence="3">Kg 16</strain>
    </source>
</reference>
<dbReference type="RefSeq" id="WP_310533767.1">
    <property type="nucleotide sequence ID" value="NZ_JAVKVN010000005.1"/>
</dbReference>
<dbReference type="InterPro" id="IPR010982">
    <property type="entry name" value="Lambda_DNA-bd_dom_sf"/>
</dbReference>
<dbReference type="EMBL" id="JAVKVN010000005">
    <property type="protein sequence ID" value="MDR7946660.1"/>
    <property type="molecule type" value="Genomic_DNA"/>
</dbReference>
<dbReference type="Pfam" id="PF15943">
    <property type="entry name" value="YdaS_toxin"/>
    <property type="match status" value="1"/>
</dbReference>
<organism evidence="2 3">
    <name type="scientific">Achromobacter aegrifaciens</name>
    <dbReference type="NCBI Taxonomy" id="1287736"/>
    <lineage>
        <taxon>Bacteria</taxon>
        <taxon>Pseudomonadati</taxon>
        <taxon>Pseudomonadota</taxon>
        <taxon>Betaproteobacteria</taxon>
        <taxon>Burkholderiales</taxon>
        <taxon>Alcaligenaceae</taxon>
        <taxon>Achromobacter</taxon>
    </lineage>
</organism>
<accession>A0ABU2DEW0</accession>
<dbReference type="CDD" id="cd00093">
    <property type="entry name" value="HTH_XRE"/>
    <property type="match status" value="1"/>
</dbReference>
<proteinExistence type="predicted"/>
<gene>
    <name evidence="2" type="ORF">RIU57_16190</name>
</gene>
<comment type="caution">
    <text evidence="2">The sequence shown here is derived from an EMBL/GenBank/DDBJ whole genome shotgun (WGS) entry which is preliminary data.</text>
</comment>
<dbReference type="InterPro" id="IPR031856">
    <property type="entry name" value="YdaS_toxin-like"/>
</dbReference>
<evidence type="ECO:0000313" key="2">
    <source>
        <dbReference type="EMBL" id="MDR7946660.1"/>
    </source>
</evidence>
<sequence length="91" mass="10295">MHPNEVGPSYRALKRAIVLAGDTQEALARILGVTQPAVNKMLKSKSPLAPTHCVRIFLALGIPREELRPTDYWEVWPDLHKPDDFDTKHEP</sequence>
<dbReference type="Gene3D" id="1.10.260.40">
    <property type="entry name" value="lambda repressor-like DNA-binding domains"/>
    <property type="match status" value="1"/>
</dbReference>
<evidence type="ECO:0000313" key="3">
    <source>
        <dbReference type="Proteomes" id="UP001264156"/>
    </source>
</evidence>
<feature type="domain" description="HTH cro/C1-type" evidence="1">
    <location>
        <begin position="13"/>
        <end position="67"/>
    </location>
</feature>
<name>A0ABU2DEW0_ACHAE</name>
<keyword evidence="3" id="KW-1185">Reference proteome</keyword>
<dbReference type="SMART" id="SM00530">
    <property type="entry name" value="HTH_XRE"/>
    <property type="match status" value="1"/>
</dbReference>